<organism evidence="1 2">
    <name type="scientific">Petrolisthes manimaculis</name>
    <dbReference type="NCBI Taxonomy" id="1843537"/>
    <lineage>
        <taxon>Eukaryota</taxon>
        <taxon>Metazoa</taxon>
        <taxon>Ecdysozoa</taxon>
        <taxon>Arthropoda</taxon>
        <taxon>Crustacea</taxon>
        <taxon>Multicrustacea</taxon>
        <taxon>Malacostraca</taxon>
        <taxon>Eumalacostraca</taxon>
        <taxon>Eucarida</taxon>
        <taxon>Decapoda</taxon>
        <taxon>Pleocyemata</taxon>
        <taxon>Anomura</taxon>
        <taxon>Galatheoidea</taxon>
        <taxon>Porcellanidae</taxon>
        <taxon>Petrolisthes</taxon>
    </lineage>
</organism>
<evidence type="ECO:0000313" key="2">
    <source>
        <dbReference type="Proteomes" id="UP001292094"/>
    </source>
</evidence>
<dbReference type="EMBL" id="JAWZYT010000517">
    <property type="protein sequence ID" value="KAK4322462.1"/>
    <property type="molecule type" value="Genomic_DNA"/>
</dbReference>
<accession>A0AAE1QBW2</accession>
<proteinExistence type="predicted"/>
<protein>
    <submittedName>
        <fullName evidence="1">Uncharacterized protein</fullName>
    </submittedName>
</protein>
<gene>
    <name evidence="1" type="ORF">Pmani_006802</name>
</gene>
<reference evidence="1" key="1">
    <citation type="submission" date="2023-11" db="EMBL/GenBank/DDBJ databases">
        <title>Genome assemblies of two species of porcelain crab, Petrolisthes cinctipes and Petrolisthes manimaculis (Anomura: Porcellanidae).</title>
        <authorList>
            <person name="Angst P."/>
        </authorList>
    </citation>
    <scope>NUCLEOTIDE SEQUENCE</scope>
    <source>
        <strain evidence="1">PB745_02</strain>
        <tissue evidence="1">Gill</tissue>
    </source>
</reference>
<sequence length="93" mass="10555">MYNYNYTEVVDMGYEAAIVNKSSLTILSPNPVKCLHRDFNHSQYQSTVVTEVINTMHDLRRIHACLAIAHGAHCGPFQSNSITQPHRFPQPDL</sequence>
<dbReference type="Proteomes" id="UP001292094">
    <property type="component" value="Unassembled WGS sequence"/>
</dbReference>
<dbReference type="AlphaFoldDB" id="A0AAE1QBW2"/>
<evidence type="ECO:0000313" key="1">
    <source>
        <dbReference type="EMBL" id="KAK4322462.1"/>
    </source>
</evidence>
<name>A0AAE1QBW2_9EUCA</name>
<keyword evidence="2" id="KW-1185">Reference proteome</keyword>
<comment type="caution">
    <text evidence="1">The sequence shown here is derived from an EMBL/GenBank/DDBJ whole genome shotgun (WGS) entry which is preliminary data.</text>
</comment>